<dbReference type="RefSeq" id="XP_049140234.1">
    <property type="nucleotide sequence ID" value="XM_049283091.1"/>
</dbReference>
<sequence>MKAFSRCHVTESLTNHVISLLIVMSLMSGEWEKGNWMTGVGSGLGCEKACFLYMFGNEGHGLNVAVAERMSLLNFSNHAEYLDNNQNPSHSGMGITGKDLFERHNTSSSL</sequence>
<name>A0A9Q8SJL7_9PEZI</name>
<protein>
    <submittedName>
        <fullName evidence="2">Uncharacterized protein</fullName>
    </submittedName>
</protein>
<keyword evidence="3" id="KW-1185">Reference proteome</keyword>
<evidence type="ECO:0000313" key="3">
    <source>
        <dbReference type="Proteomes" id="UP000830671"/>
    </source>
</evidence>
<dbReference type="AlphaFoldDB" id="A0A9Q8SJL7"/>
<feature type="region of interest" description="Disordered" evidence="1">
    <location>
        <begin position="84"/>
        <end position="110"/>
    </location>
</feature>
<evidence type="ECO:0000256" key="1">
    <source>
        <dbReference type="SAM" id="MobiDB-lite"/>
    </source>
</evidence>
<gene>
    <name evidence="2" type="ORF">CLUP02_04074</name>
</gene>
<dbReference type="Proteomes" id="UP000830671">
    <property type="component" value="Chromosome 2"/>
</dbReference>
<reference evidence="2" key="1">
    <citation type="journal article" date="2021" name="Mol. Plant Microbe Interact.">
        <title>Complete Genome Sequence of the Plant-Pathogenic Fungus Colletotrichum lupini.</title>
        <authorList>
            <person name="Baroncelli R."/>
            <person name="Pensec F."/>
            <person name="Da Lio D."/>
            <person name="Boufleur T."/>
            <person name="Vicente I."/>
            <person name="Sarrocco S."/>
            <person name="Picot A."/>
            <person name="Baraldi E."/>
            <person name="Sukno S."/>
            <person name="Thon M."/>
            <person name="Le Floch G."/>
        </authorList>
    </citation>
    <scope>NUCLEOTIDE SEQUENCE</scope>
    <source>
        <strain evidence="2">IMI 504893</strain>
    </source>
</reference>
<evidence type="ECO:0000313" key="2">
    <source>
        <dbReference type="EMBL" id="UQC78597.1"/>
    </source>
</evidence>
<accession>A0A9Q8SJL7</accession>
<organism evidence="2 3">
    <name type="scientific">Colletotrichum lupini</name>
    <dbReference type="NCBI Taxonomy" id="145971"/>
    <lineage>
        <taxon>Eukaryota</taxon>
        <taxon>Fungi</taxon>
        <taxon>Dikarya</taxon>
        <taxon>Ascomycota</taxon>
        <taxon>Pezizomycotina</taxon>
        <taxon>Sordariomycetes</taxon>
        <taxon>Hypocreomycetidae</taxon>
        <taxon>Glomerellales</taxon>
        <taxon>Glomerellaceae</taxon>
        <taxon>Colletotrichum</taxon>
        <taxon>Colletotrichum acutatum species complex</taxon>
    </lineage>
</organism>
<dbReference type="GeneID" id="73338101"/>
<feature type="compositionally biased region" description="Basic and acidic residues" evidence="1">
    <location>
        <begin position="99"/>
        <end position="110"/>
    </location>
</feature>
<dbReference type="EMBL" id="CP019474">
    <property type="protein sequence ID" value="UQC78597.1"/>
    <property type="molecule type" value="Genomic_DNA"/>
</dbReference>
<dbReference type="KEGG" id="clup:CLUP02_04074"/>
<proteinExistence type="predicted"/>